<feature type="transmembrane region" description="Helical" evidence="6">
    <location>
        <begin position="61"/>
        <end position="81"/>
    </location>
</feature>
<evidence type="ECO:0000256" key="5">
    <source>
        <dbReference type="ARBA" id="ARBA00023136"/>
    </source>
</evidence>
<dbReference type="Proteomes" id="UP000578819">
    <property type="component" value="Unassembled WGS sequence"/>
</dbReference>
<feature type="transmembrane region" description="Helical" evidence="6">
    <location>
        <begin position="321"/>
        <end position="344"/>
    </location>
</feature>
<accession>A0A7W7SWY5</accession>
<keyword evidence="3 6" id="KW-0812">Transmembrane</keyword>
<dbReference type="AlphaFoldDB" id="A0A7W7SWY5"/>
<gene>
    <name evidence="7" type="ORF">FHR38_006202</name>
</gene>
<feature type="transmembrane region" description="Helical" evidence="6">
    <location>
        <begin position="185"/>
        <end position="206"/>
    </location>
</feature>
<dbReference type="PANTHER" id="PTHR23513:SF6">
    <property type="entry name" value="MAJOR FACILITATOR SUPERFAMILY ASSOCIATED DOMAIN-CONTAINING PROTEIN"/>
    <property type="match status" value="1"/>
</dbReference>
<feature type="transmembrane region" description="Helical" evidence="6">
    <location>
        <begin position="295"/>
        <end position="315"/>
    </location>
</feature>
<keyword evidence="8" id="KW-1185">Reference proteome</keyword>
<evidence type="ECO:0000256" key="1">
    <source>
        <dbReference type="ARBA" id="ARBA00004651"/>
    </source>
</evidence>
<keyword evidence="2" id="KW-1003">Cell membrane</keyword>
<dbReference type="GO" id="GO:0005886">
    <property type="term" value="C:plasma membrane"/>
    <property type="evidence" value="ECO:0007669"/>
    <property type="project" value="UniProtKB-SubCell"/>
</dbReference>
<keyword evidence="4 6" id="KW-1133">Transmembrane helix</keyword>
<dbReference type="InterPro" id="IPR011701">
    <property type="entry name" value="MFS"/>
</dbReference>
<protein>
    <submittedName>
        <fullName evidence="7">Putative MFS family arabinose efflux permease</fullName>
    </submittedName>
</protein>
<sequence length="427" mass="43999">MSLRVTVGRTVAGSPYWPVLRHPLLRRVLPGIGLSSLGNGMSTVAISWLALELAPAGQRGLWVALAVAAYTLPGAAGALLFGRLLSGRSGAQLAGWDATLRAGTLAAIPLAHLLGALTVGWYVVLLGVSSLLHAWGTAGRYTMLTELLPQRHLLAGNAVVNMMLEFTTVVGPPMAALLIGGSGAVWVIAVDAATFAVLAVTYRYALPRASAAQPKSSASRTAGLRVIRRDPRLLGLLALSFGWFFLYGPVTVALPVYAVEELGGTPATLAAFYTAFGIGAVVGAFAAGYLRTWPLLPTSIGIVLCFGVALVPLGLGVPTTVAWAAFALCGLIWGPFPSTTITLFQQSTDAQNLPRVLAARGAVTVISVPLGAVLGAPALVVLGARGTLLASAVSIVVVGILAAGFFALRRTVTTRRSSAVATDHTGR</sequence>
<feature type="transmembrane region" description="Helical" evidence="6">
    <location>
        <begin position="270"/>
        <end position="290"/>
    </location>
</feature>
<dbReference type="Pfam" id="PF07690">
    <property type="entry name" value="MFS_1"/>
    <property type="match status" value="1"/>
</dbReference>
<evidence type="ECO:0000256" key="6">
    <source>
        <dbReference type="SAM" id="Phobius"/>
    </source>
</evidence>
<feature type="transmembrane region" description="Helical" evidence="6">
    <location>
        <begin position="356"/>
        <end position="382"/>
    </location>
</feature>
<organism evidence="7 8">
    <name type="scientific">Micromonospora polyrhachis</name>
    <dbReference type="NCBI Taxonomy" id="1282883"/>
    <lineage>
        <taxon>Bacteria</taxon>
        <taxon>Bacillati</taxon>
        <taxon>Actinomycetota</taxon>
        <taxon>Actinomycetes</taxon>
        <taxon>Micromonosporales</taxon>
        <taxon>Micromonosporaceae</taxon>
        <taxon>Micromonospora</taxon>
    </lineage>
</organism>
<dbReference type="Gene3D" id="1.20.1250.20">
    <property type="entry name" value="MFS general substrate transporter like domains"/>
    <property type="match status" value="1"/>
</dbReference>
<dbReference type="EMBL" id="JACHJW010000001">
    <property type="protein sequence ID" value="MBB4962469.1"/>
    <property type="molecule type" value="Genomic_DNA"/>
</dbReference>
<evidence type="ECO:0000313" key="7">
    <source>
        <dbReference type="EMBL" id="MBB4962469.1"/>
    </source>
</evidence>
<feature type="transmembrane region" description="Helical" evidence="6">
    <location>
        <begin position="28"/>
        <end position="49"/>
    </location>
</feature>
<feature type="transmembrane region" description="Helical" evidence="6">
    <location>
        <begin position="233"/>
        <end position="258"/>
    </location>
</feature>
<dbReference type="SUPFAM" id="SSF103473">
    <property type="entry name" value="MFS general substrate transporter"/>
    <property type="match status" value="1"/>
</dbReference>
<name>A0A7W7SWY5_9ACTN</name>
<comment type="caution">
    <text evidence="7">The sequence shown here is derived from an EMBL/GenBank/DDBJ whole genome shotgun (WGS) entry which is preliminary data.</text>
</comment>
<evidence type="ECO:0000313" key="8">
    <source>
        <dbReference type="Proteomes" id="UP000578819"/>
    </source>
</evidence>
<dbReference type="GO" id="GO:0022857">
    <property type="term" value="F:transmembrane transporter activity"/>
    <property type="evidence" value="ECO:0007669"/>
    <property type="project" value="InterPro"/>
</dbReference>
<reference evidence="7 8" key="1">
    <citation type="submission" date="2020-08" db="EMBL/GenBank/DDBJ databases">
        <title>Sequencing the genomes of 1000 actinobacteria strains.</title>
        <authorList>
            <person name="Klenk H.-P."/>
        </authorList>
    </citation>
    <scope>NUCLEOTIDE SEQUENCE [LARGE SCALE GENOMIC DNA]</scope>
    <source>
        <strain evidence="7 8">DSM 45886</strain>
    </source>
</reference>
<evidence type="ECO:0000256" key="2">
    <source>
        <dbReference type="ARBA" id="ARBA00022475"/>
    </source>
</evidence>
<feature type="transmembrane region" description="Helical" evidence="6">
    <location>
        <begin position="388"/>
        <end position="408"/>
    </location>
</feature>
<dbReference type="PANTHER" id="PTHR23513">
    <property type="entry name" value="INTEGRAL MEMBRANE EFFLUX PROTEIN-RELATED"/>
    <property type="match status" value="1"/>
</dbReference>
<proteinExistence type="predicted"/>
<evidence type="ECO:0000256" key="3">
    <source>
        <dbReference type="ARBA" id="ARBA00022692"/>
    </source>
</evidence>
<dbReference type="InterPro" id="IPR036259">
    <property type="entry name" value="MFS_trans_sf"/>
</dbReference>
<keyword evidence="5 6" id="KW-0472">Membrane</keyword>
<dbReference type="CDD" id="cd06173">
    <property type="entry name" value="MFS_MefA_like"/>
    <property type="match status" value="1"/>
</dbReference>
<evidence type="ECO:0000256" key="4">
    <source>
        <dbReference type="ARBA" id="ARBA00022989"/>
    </source>
</evidence>
<dbReference type="RefSeq" id="WP_184538695.1">
    <property type="nucleotide sequence ID" value="NZ_JACHJW010000001.1"/>
</dbReference>
<comment type="subcellular location">
    <subcellularLocation>
        <location evidence="1">Cell membrane</location>
        <topology evidence="1">Multi-pass membrane protein</topology>
    </subcellularLocation>
</comment>